<comment type="subcellular location">
    <subcellularLocation>
        <location evidence="1 12">Cell outer membrane</location>
        <topology evidence="1 12">Multi-pass membrane protein</topology>
    </subcellularLocation>
</comment>
<dbReference type="KEGG" id="rsu:NHU_03295"/>
<dbReference type="PROSITE" id="PS52016">
    <property type="entry name" value="TONB_DEPENDENT_REC_3"/>
    <property type="match status" value="1"/>
</dbReference>
<sequence>MPPTTRSEETDQHQTGFYLQDQMRLGRWAFTLGGRYDVVSSSTRNRLTNTVVDQDDEKFTWRAGVVYLAENGLAPYASYSTSFEPTPGEQFEIGVKYQPVGFDGFVTLSAYELTQQNVTTTDPVNTRFDVQTGETRVRGIELEGVAALSDSLNVKASYTYMDGKVTQSNDYLGNVPAQIPNHVASLWGDYTFPDGGPLAGLEIGAGVRYVGGRFGDAANRMDLPATTLVDASLLYDFENLSPDFAGLSLRVNASNLFDKTYVGQCASTRYCQYGGRRTVSASLGLQW</sequence>
<evidence type="ECO:0000256" key="9">
    <source>
        <dbReference type="ARBA" id="ARBA00023077"/>
    </source>
</evidence>
<dbReference type="GO" id="GO:0015344">
    <property type="term" value="F:siderophore uptake transmembrane transporter activity"/>
    <property type="evidence" value="ECO:0007669"/>
    <property type="project" value="TreeGrafter"/>
</dbReference>
<evidence type="ECO:0000256" key="4">
    <source>
        <dbReference type="ARBA" id="ARBA00022496"/>
    </source>
</evidence>
<dbReference type="EMBL" id="AP014800">
    <property type="protein sequence ID" value="BAQ70435.1"/>
    <property type="molecule type" value="Genomic_DNA"/>
</dbReference>
<reference evidence="14 16" key="1">
    <citation type="submission" date="2015-02" db="EMBL/GenBank/DDBJ databases">
        <title>Genome sequene of Rhodovulum sulfidophilum DSM 2351.</title>
        <authorList>
            <person name="Nagao N."/>
        </authorList>
    </citation>
    <scope>NUCLEOTIDE SEQUENCE [LARGE SCALE GENOMIC DNA]</scope>
    <source>
        <strain evidence="14 16">DSM 2351</strain>
    </source>
</reference>
<dbReference type="AlphaFoldDB" id="A0A0D6B1U2"/>
<evidence type="ECO:0000256" key="10">
    <source>
        <dbReference type="ARBA" id="ARBA00023136"/>
    </source>
</evidence>
<keyword evidence="4" id="KW-0410">Iron transport</keyword>
<evidence type="ECO:0000313" key="15">
    <source>
        <dbReference type="EMBL" id="BAQ70435.1"/>
    </source>
</evidence>
<dbReference type="PANTHER" id="PTHR32552">
    <property type="entry name" value="FERRICHROME IRON RECEPTOR-RELATED"/>
    <property type="match status" value="1"/>
</dbReference>
<dbReference type="PANTHER" id="PTHR32552:SF68">
    <property type="entry name" value="FERRICHROME OUTER MEMBRANE TRANSPORTER_PHAGE RECEPTOR"/>
    <property type="match status" value="1"/>
</dbReference>
<keyword evidence="14" id="KW-0675">Receptor</keyword>
<accession>A0A0D6B1U2</accession>
<keyword evidence="5 12" id="KW-0812">Transmembrane</keyword>
<evidence type="ECO:0000313" key="14">
    <source>
        <dbReference type="EMBL" id="BAQ68830.1"/>
    </source>
</evidence>
<dbReference type="GO" id="GO:0009279">
    <property type="term" value="C:cell outer membrane"/>
    <property type="evidence" value="ECO:0007669"/>
    <property type="project" value="UniProtKB-SubCell"/>
</dbReference>
<evidence type="ECO:0000256" key="1">
    <source>
        <dbReference type="ARBA" id="ARBA00004571"/>
    </source>
</evidence>
<evidence type="ECO:0000256" key="7">
    <source>
        <dbReference type="ARBA" id="ARBA00023004"/>
    </source>
</evidence>
<dbReference type="SUPFAM" id="SSF56935">
    <property type="entry name" value="Porins"/>
    <property type="match status" value="1"/>
</dbReference>
<keyword evidence="8" id="KW-0406">Ion transport</keyword>
<dbReference type="InterPro" id="IPR036942">
    <property type="entry name" value="Beta-barrel_TonB_sf"/>
</dbReference>
<dbReference type="Pfam" id="PF00593">
    <property type="entry name" value="TonB_dep_Rec_b-barrel"/>
    <property type="match status" value="1"/>
</dbReference>
<comment type="similarity">
    <text evidence="12">Belongs to the TonB-dependent receptor family.</text>
</comment>
<evidence type="ECO:0000256" key="11">
    <source>
        <dbReference type="ARBA" id="ARBA00023237"/>
    </source>
</evidence>
<keyword evidence="7" id="KW-0408">Iron</keyword>
<keyword evidence="10 12" id="KW-0472">Membrane</keyword>
<evidence type="ECO:0000256" key="12">
    <source>
        <dbReference type="PROSITE-ProRule" id="PRU01360"/>
    </source>
</evidence>
<evidence type="ECO:0000313" key="16">
    <source>
        <dbReference type="Proteomes" id="UP000064912"/>
    </source>
</evidence>
<keyword evidence="2 12" id="KW-0813">Transport</keyword>
<dbReference type="KEGG" id="rsu:NHU_01674"/>
<evidence type="ECO:0000256" key="2">
    <source>
        <dbReference type="ARBA" id="ARBA00022448"/>
    </source>
</evidence>
<dbReference type="Proteomes" id="UP000064912">
    <property type="component" value="Chromosome"/>
</dbReference>
<feature type="domain" description="TonB-dependent receptor-like beta-barrel" evidence="13">
    <location>
        <begin position="4"/>
        <end position="256"/>
    </location>
</feature>
<evidence type="ECO:0000256" key="3">
    <source>
        <dbReference type="ARBA" id="ARBA00022452"/>
    </source>
</evidence>
<keyword evidence="3 12" id="KW-1134">Transmembrane beta strand</keyword>
<dbReference type="InterPro" id="IPR039426">
    <property type="entry name" value="TonB-dep_rcpt-like"/>
</dbReference>
<dbReference type="eggNOG" id="COG4774">
    <property type="taxonomic scope" value="Bacteria"/>
</dbReference>
<gene>
    <name evidence="14" type="ORF">NHU_01674</name>
    <name evidence="15" type="ORF">NHU_03295</name>
</gene>
<protein>
    <submittedName>
        <fullName evidence="14">TonB-dependent siderophore receptor, FhuA-like</fullName>
    </submittedName>
</protein>
<evidence type="ECO:0000256" key="6">
    <source>
        <dbReference type="ARBA" id="ARBA00022729"/>
    </source>
</evidence>
<dbReference type="EMBL" id="AP014800">
    <property type="protein sequence ID" value="BAQ68830.1"/>
    <property type="molecule type" value="Genomic_DNA"/>
</dbReference>
<evidence type="ECO:0000256" key="5">
    <source>
        <dbReference type="ARBA" id="ARBA00022692"/>
    </source>
</evidence>
<evidence type="ECO:0000256" key="8">
    <source>
        <dbReference type="ARBA" id="ARBA00023065"/>
    </source>
</evidence>
<name>A0A0D6B1U2_RHOSU</name>
<dbReference type="PATRIC" id="fig|35806.4.peg.1727"/>
<evidence type="ECO:0000259" key="13">
    <source>
        <dbReference type="Pfam" id="PF00593"/>
    </source>
</evidence>
<proteinExistence type="inferred from homology"/>
<dbReference type="InterPro" id="IPR000531">
    <property type="entry name" value="Beta-barrel_TonB"/>
</dbReference>
<dbReference type="Gene3D" id="2.40.170.20">
    <property type="entry name" value="TonB-dependent receptor, beta-barrel domain"/>
    <property type="match status" value="1"/>
</dbReference>
<keyword evidence="11 12" id="KW-0998">Cell outer membrane</keyword>
<keyword evidence="9" id="KW-0798">TonB box</keyword>
<organism evidence="14 16">
    <name type="scientific">Rhodovulum sulfidophilum</name>
    <name type="common">Rhodobacter sulfidophilus</name>
    <dbReference type="NCBI Taxonomy" id="35806"/>
    <lineage>
        <taxon>Bacteria</taxon>
        <taxon>Pseudomonadati</taxon>
        <taxon>Pseudomonadota</taxon>
        <taxon>Alphaproteobacteria</taxon>
        <taxon>Rhodobacterales</taxon>
        <taxon>Paracoccaceae</taxon>
        <taxon>Rhodovulum</taxon>
    </lineage>
</organism>
<keyword evidence="6" id="KW-0732">Signal</keyword>